<name>A0ABM9G3B1_9BACL</name>
<protein>
    <submittedName>
        <fullName evidence="1">Uncharacterized protein</fullName>
    </submittedName>
</protein>
<sequence>MEIQNEEQYQETLERILKGAEMIEHPLTTPENRKKYMQLYDSLCLAVRKYHAREYSSKFPYMRKGYEECGLLGGEPR</sequence>
<comment type="caution">
    <text evidence="1">The sequence shown here is derived from an EMBL/GenBank/DDBJ whole genome shotgun (WGS) entry which is preliminary data.</text>
</comment>
<dbReference type="Proteomes" id="UP001154322">
    <property type="component" value="Unassembled WGS sequence"/>
</dbReference>
<accession>A0ABM9G3B1</accession>
<reference evidence="1" key="1">
    <citation type="submission" date="2022-06" db="EMBL/GenBank/DDBJ databases">
        <authorList>
            <person name="Dietemann V."/>
            <person name="Ory F."/>
            <person name="Dainat B."/>
            <person name="Oberhansli S."/>
        </authorList>
    </citation>
    <scope>NUCLEOTIDE SEQUENCE</scope>
    <source>
        <strain evidence="1">Ena-SAMPLE-TAB-26-04-2022-14:26:32:270-5432</strain>
    </source>
</reference>
<gene>
    <name evidence="1" type="ORF">WJ0W_003326</name>
</gene>
<dbReference type="EMBL" id="CALYLO010000004">
    <property type="protein sequence ID" value="CAH8246089.1"/>
    <property type="molecule type" value="Genomic_DNA"/>
</dbReference>
<evidence type="ECO:0000313" key="1">
    <source>
        <dbReference type="EMBL" id="CAH8246089.1"/>
    </source>
</evidence>
<proteinExistence type="predicted"/>
<organism evidence="1 2">
    <name type="scientific">Paenibacillus melissococcoides</name>
    <dbReference type="NCBI Taxonomy" id="2912268"/>
    <lineage>
        <taxon>Bacteria</taxon>
        <taxon>Bacillati</taxon>
        <taxon>Bacillota</taxon>
        <taxon>Bacilli</taxon>
        <taxon>Bacillales</taxon>
        <taxon>Paenibacillaceae</taxon>
        <taxon>Paenibacillus</taxon>
    </lineage>
</organism>
<evidence type="ECO:0000313" key="2">
    <source>
        <dbReference type="Proteomes" id="UP001154322"/>
    </source>
</evidence>
<keyword evidence="2" id="KW-1185">Reference proteome</keyword>